<keyword evidence="4" id="KW-1185">Reference proteome</keyword>
<dbReference type="Pfam" id="PF13439">
    <property type="entry name" value="Glyco_transf_4"/>
    <property type="match status" value="1"/>
</dbReference>
<name>A0ABV4K4C5_9BACT</name>
<dbReference type="Pfam" id="PF00534">
    <property type="entry name" value="Glycos_transf_1"/>
    <property type="match status" value="1"/>
</dbReference>
<dbReference type="PANTHER" id="PTHR45947:SF3">
    <property type="entry name" value="SULFOQUINOVOSYL TRANSFERASE SQD2"/>
    <property type="match status" value="1"/>
</dbReference>
<dbReference type="SUPFAM" id="SSF53756">
    <property type="entry name" value="UDP-Glycosyltransferase/glycogen phosphorylase"/>
    <property type="match status" value="1"/>
</dbReference>
<dbReference type="InterPro" id="IPR001296">
    <property type="entry name" value="Glyco_trans_1"/>
</dbReference>
<evidence type="ECO:0000259" key="1">
    <source>
        <dbReference type="Pfam" id="PF00534"/>
    </source>
</evidence>
<dbReference type="InterPro" id="IPR028098">
    <property type="entry name" value="Glyco_trans_4-like_N"/>
</dbReference>
<dbReference type="PANTHER" id="PTHR45947">
    <property type="entry name" value="SULFOQUINOVOSYL TRANSFERASE SQD2"/>
    <property type="match status" value="1"/>
</dbReference>
<dbReference type="GO" id="GO:0016757">
    <property type="term" value="F:glycosyltransferase activity"/>
    <property type="evidence" value="ECO:0007669"/>
    <property type="project" value="UniProtKB-KW"/>
</dbReference>
<evidence type="ECO:0000313" key="4">
    <source>
        <dbReference type="Proteomes" id="UP001568698"/>
    </source>
</evidence>
<dbReference type="Gene3D" id="3.40.50.2000">
    <property type="entry name" value="Glycogen Phosphorylase B"/>
    <property type="match status" value="2"/>
</dbReference>
<dbReference type="CDD" id="cd03811">
    <property type="entry name" value="GT4_GT28_WabH-like"/>
    <property type="match status" value="1"/>
</dbReference>
<dbReference type="Proteomes" id="UP001568698">
    <property type="component" value="Unassembled WGS sequence"/>
</dbReference>
<dbReference type="InterPro" id="IPR050194">
    <property type="entry name" value="Glycosyltransferase_grp1"/>
</dbReference>
<accession>A0ABV4K4C5</accession>
<comment type="caution">
    <text evidence="3">The sequence shown here is derived from an EMBL/GenBank/DDBJ whole genome shotgun (WGS) entry which is preliminary data.</text>
</comment>
<keyword evidence="3" id="KW-0808">Transferase</keyword>
<proteinExistence type="predicted"/>
<evidence type="ECO:0000259" key="2">
    <source>
        <dbReference type="Pfam" id="PF13439"/>
    </source>
</evidence>
<organism evidence="3 4">
    <name type="scientific">Pseudodesulfovibrio karagichevae</name>
    <dbReference type="NCBI Taxonomy" id="3239305"/>
    <lineage>
        <taxon>Bacteria</taxon>
        <taxon>Pseudomonadati</taxon>
        <taxon>Thermodesulfobacteriota</taxon>
        <taxon>Desulfovibrionia</taxon>
        <taxon>Desulfovibrionales</taxon>
        <taxon>Desulfovibrionaceae</taxon>
    </lineage>
</organism>
<feature type="domain" description="Glycosyl transferase family 1" evidence="1">
    <location>
        <begin position="195"/>
        <end position="312"/>
    </location>
</feature>
<sequence length="401" mass="44965">MPRKRKKIVILVDYLGHGGVDRSIHYICDALGKDYPVEILTISDSICPYPLNARIVSLGLPPGPYASFSKEMLVLALATLKLFSYKFRNRGSLFLSFKDIMHIANRVSLFGKKVISVRENKSKGLRFSGAKRKLAEWVLSRVYRSAAAIVVNSWFTGQDLQDNFGADPQRIHVINNPCNTEKIQDLIAKGCEWPFPAGARVLISVGRCGYEKGQWALVRVFADLRKRHDDLYLAIVGEGEFARPLRSLCDKLGVSGHVRFFGFTNNPFVLVARSEVFVMTSLWEGFPNVVLEAMASRTPVVSSYNEGVHEILLGAEAPWETDRDLVVSELGVVTRQLDALTIWDDRPLTDSEKALRDGVELVLNDRDRGKAMARAAFEDVGRRTVGRTGEEWLRVLSPLLR</sequence>
<protein>
    <submittedName>
        <fullName evidence="3">Glycosyltransferase</fullName>
        <ecNumber evidence="3">2.4.-.-</ecNumber>
    </submittedName>
</protein>
<gene>
    <name evidence="3" type="ORF">AB6M95_08040</name>
</gene>
<reference evidence="3 4" key="1">
    <citation type="submission" date="2024-08" db="EMBL/GenBank/DDBJ databases">
        <title>Sulfate-reducing bacteria isolated from formation water of the oil field in Kazakhstan and description of Pseudodesulfovibrio sp.</title>
        <authorList>
            <person name="Bidzhieva S.K."/>
            <person name="Tourova T.P."/>
            <person name="Grouzdev D.S."/>
            <person name="Beletsky A.V."/>
            <person name="Sokolova D.S."/>
            <person name="Samigullina S.R."/>
            <person name="Poltaraus A.B."/>
            <person name="Avtukh A.N."/>
            <person name="Tereshina V.M."/>
            <person name="Zhaparov N.S."/>
            <person name="Mardanov A.V."/>
            <person name="Nazina T.N."/>
        </authorList>
    </citation>
    <scope>NUCLEOTIDE SEQUENCE [LARGE SCALE GENOMIC DNA]</scope>
    <source>
        <strain evidence="3 4">9FUS</strain>
    </source>
</reference>
<dbReference type="EMBL" id="JBGLYH010000017">
    <property type="protein sequence ID" value="MEZ7196693.1"/>
    <property type="molecule type" value="Genomic_DNA"/>
</dbReference>
<dbReference type="RefSeq" id="WP_371386218.1">
    <property type="nucleotide sequence ID" value="NZ_JBGLYH010000017.1"/>
</dbReference>
<keyword evidence="3" id="KW-0328">Glycosyltransferase</keyword>
<dbReference type="EC" id="2.4.-.-" evidence="3"/>
<evidence type="ECO:0000313" key="3">
    <source>
        <dbReference type="EMBL" id="MEZ7196693.1"/>
    </source>
</evidence>
<feature type="domain" description="Glycosyltransferase subfamily 4-like N-terminal" evidence="2">
    <location>
        <begin position="18"/>
        <end position="181"/>
    </location>
</feature>